<dbReference type="PROSITE" id="PS51084">
    <property type="entry name" value="HIT_2"/>
    <property type="match status" value="1"/>
</dbReference>
<dbReference type="PANTHER" id="PTHR42997:SF1">
    <property type="entry name" value="AP-4-A PHOSPHORYLASE"/>
    <property type="match status" value="1"/>
</dbReference>
<dbReference type="InterPro" id="IPR036265">
    <property type="entry name" value="HIT-like_sf"/>
</dbReference>
<dbReference type="InterPro" id="IPR052908">
    <property type="entry name" value="AP-4-A_phosphorylase"/>
</dbReference>
<keyword evidence="4" id="KW-1185">Reference proteome</keyword>
<dbReference type="EC" id="2.1.1.-" evidence="3"/>
<dbReference type="Gene3D" id="3.30.428.10">
    <property type="entry name" value="HIT-like"/>
    <property type="match status" value="1"/>
</dbReference>
<comment type="caution">
    <text evidence="3">The sequence shown here is derived from an EMBL/GenBank/DDBJ whole genome shotgun (WGS) entry which is preliminary data.</text>
</comment>
<keyword evidence="3" id="KW-0808">Transferase</keyword>
<organism evidence="3 4">
    <name type="scientific">Lapidilactobacillus mulanensis</name>
    <dbReference type="NCBI Taxonomy" id="2485999"/>
    <lineage>
        <taxon>Bacteria</taxon>
        <taxon>Bacillati</taxon>
        <taxon>Bacillota</taxon>
        <taxon>Bacilli</taxon>
        <taxon>Lactobacillales</taxon>
        <taxon>Lactobacillaceae</taxon>
        <taxon>Lapidilactobacillus</taxon>
    </lineage>
</organism>
<feature type="short sequence motif" description="Histidine triad motif" evidence="1">
    <location>
        <begin position="96"/>
        <end position="100"/>
    </location>
</feature>
<evidence type="ECO:0000259" key="2">
    <source>
        <dbReference type="PROSITE" id="PS51084"/>
    </source>
</evidence>
<dbReference type="Pfam" id="PF01230">
    <property type="entry name" value="HIT"/>
    <property type="match status" value="1"/>
</dbReference>
<proteinExistence type="predicted"/>
<dbReference type="SUPFAM" id="SSF54197">
    <property type="entry name" value="HIT-like"/>
    <property type="match status" value="1"/>
</dbReference>
<keyword evidence="3" id="KW-0489">Methyltransferase</keyword>
<dbReference type="EMBL" id="JBHTOF010000022">
    <property type="protein sequence ID" value="MFD1465024.1"/>
    <property type="molecule type" value="Genomic_DNA"/>
</dbReference>
<gene>
    <name evidence="3" type="ORF">ACFQ4L_02825</name>
</gene>
<reference evidence="4" key="1">
    <citation type="journal article" date="2019" name="Int. J. Syst. Evol. Microbiol.">
        <title>The Global Catalogue of Microorganisms (GCM) 10K type strain sequencing project: providing services to taxonomists for standard genome sequencing and annotation.</title>
        <authorList>
            <consortium name="The Broad Institute Genomics Platform"/>
            <consortium name="The Broad Institute Genome Sequencing Center for Infectious Disease"/>
            <person name="Wu L."/>
            <person name="Ma J."/>
        </authorList>
    </citation>
    <scope>NUCLEOTIDE SEQUENCE [LARGE SCALE GENOMIC DNA]</scope>
    <source>
        <strain evidence="4">CCM 8951</strain>
    </source>
</reference>
<evidence type="ECO:0000313" key="3">
    <source>
        <dbReference type="EMBL" id="MFD1465024.1"/>
    </source>
</evidence>
<feature type="domain" description="HIT" evidence="2">
    <location>
        <begin position="5"/>
        <end position="112"/>
    </location>
</feature>
<dbReference type="GO" id="GO:0008168">
    <property type="term" value="F:methyltransferase activity"/>
    <property type="evidence" value="ECO:0007669"/>
    <property type="project" value="UniProtKB-KW"/>
</dbReference>
<dbReference type="InterPro" id="IPR011146">
    <property type="entry name" value="HIT-like"/>
</dbReference>
<dbReference type="Proteomes" id="UP001597244">
    <property type="component" value="Unassembled WGS sequence"/>
</dbReference>
<dbReference type="RefSeq" id="WP_125576360.1">
    <property type="nucleotide sequence ID" value="NZ_JBHTOF010000022.1"/>
</dbReference>
<evidence type="ECO:0000256" key="1">
    <source>
        <dbReference type="PROSITE-ProRule" id="PRU00464"/>
    </source>
</evidence>
<evidence type="ECO:0000313" key="4">
    <source>
        <dbReference type="Proteomes" id="UP001597244"/>
    </source>
</evidence>
<dbReference type="PANTHER" id="PTHR42997">
    <property type="entry name" value="HIT FAMILY HYDROLASE"/>
    <property type="match status" value="1"/>
</dbReference>
<accession>A0ABW4DK90</accession>
<dbReference type="GO" id="GO:0032259">
    <property type="term" value="P:methylation"/>
    <property type="evidence" value="ECO:0007669"/>
    <property type="project" value="UniProtKB-KW"/>
</dbReference>
<name>A0ABW4DK90_9LACO</name>
<protein>
    <submittedName>
        <fullName evidence="3">HIT family protein</fullName>
        <ecNumber evidence="3">2.1.1.-</ecNumber>
    </submittedName>
</protein>
<sequence>MLRDPNCIFCQPENQHYVIENEHAGLLFDTHPVSKGHVLIICKDHYPTFFDVPKNVMDDMYRLILDAKKLVDDKFQPDGYNLDVNIEPAGGQAIMHCHIHLIPRYRHQDPFRNIPTHELLPGDKTDEHLRAAKHLEG</sequence>